<dbReference type="InterPro" id="IPR003370">
    <property type="entry name" value="Chromate_transpt"/>
</dbReference>
<dbReference type="GO" id="GO:0015109">
    <property type="term" value="F:chromate transmembrane transporter activity"/>
    <property type="evidence" value="ECO:0007669"/>
    <property type="project" value="InterPro"/>
</dbReference>
<evidence type="ECO:0000313" key="9">
    <source>
        <dbReference type="Proteomes" id="UP000198751"/>
    </source>
</evidence>
<protein>
    <submittedName>
        <fullName evidence="8">Chromate transporter</fullName>
    </submittedName>
</protein>
<feature type="transmembrane region" description="Helical" evidence="7">
    <location>
        <begin position="206"/>
        <end position="227"/>
    </location>
</feature>
<feature type="transmembrane region" description="Helical" evidence="7">
    <location>
        <begin position="20"/>
        <end position="42"/>
    </location>
</feature>
<reference evidence="9" key="1">
    <citation type="submission" date="2016-10" db="EMBL/GenBank/DDBJ databases">
        <authorList>
            <person name="Varghese N."/>
            <person name="Submissions S."/>
        </authorList>
    </citation>
    <scope>NUCLEOTIDE SEQUENCE [LARGE SCALE GENOMIC DNA]</scope>
    <source>
        <strain evidence="9">IMMIB L-1606</strain>
    </source>
</reference>
<dbReference type="PANTHER" id="PTHR33567:SF3">
    <property type="entry name" value="CHROMATE ION TRANSPORTER (EUROFUNG)"/>
    <property type="match status" value="1"/>
</dbReference>
<organism evidence="8 9">
    <name type="scientific">Pseudarthrobacter equi</name>
    <dbReference type="NCBI Taxonomy" id="728066"/>
    <lineage>
        <taxon>Bacteria</taxon>
        <taxon>Bacillati</taxon>
        <taxon>Actinomycetota</taxon>
        <taxon>Actinomycetes</taxon>
        <taxon>Micrococcales</taxon>
        <taxon>Micrococcaceae</taxon>
        <taxon>Pseudarthrobacter</taxon>
    </lineage>
</organism>
<feature type="transmembrane region" description="Helical" evidence="7">
    <location>
        <begin position="239"/>
        <end position="261"/>
    </location>
</feature>
<dbReference type="Pfam" id="PF02417">
    <property type="entry name" value="Chromate_transp"/>
    <property type="match status" value="2"/>
</dbReference>
<dbReference type="Proteomes" id="UP000198751">
    <property type="component" value="Chromosome I"/>
</dbReference>
<sequence>MTGEASGGASTTARGSAWEVFRVFLKLGVTSFGGPIAHLGYFRDELVRRRKWVDEQEYGDLVALCQFLPGPASSQVGFGMGLHRAGPLGALAAFLAFTLPSAALLVAFALGAALFQGAVGSGILTGLKIVAVAIVAQAVWGMARALTPDRERAAIAVVAALSATLLAGSVGQIAAILFGALAGLLVCRRGTTDLTGQMRFPVSRTAGIICLALFALLLLGLPVLALATGSAGITLFEAFYRAGALVFGGGHVVLPLLQAGVVDPGWVTNQQFLAGYGAAQAVPGPLFTFAAYLGTASGYGPGGVAGAAVALAGIFLPGFLLLAGVLPFWNSWRSRPGAQALMRGANAAVVGILAAALYNPLFTTAITGPGPFGLGLVCFVLLIAWKAPPWAVVLVGAAGGVLLALAG</sequence>
<feature type="transmembrane region" description="Helical" evidence="7">
    <location>
        <begin position="341"/>
        <end position="358"/>
    </location>
</feature>
<accession>A0A1H2B7L9</accession>
<evidence type="ECO:0000256" key="3">
    <source>
        <dbReference type="ARBA" id="ARBA00022475"/>
    </source>
</evidence>
<keyword evidence="6 7" id="KW-0472">Membrane</keyword>
<evidence type="ECO:0000313" key="8">
    <source>
        <dbReference type="EMBL" id="SDT53766.1"/>
    </source>
</evidence>
<dbReference type="EMBL" id="LT629779">
    <property type="protein sequence ID" value="SDT53766.1"/>
    <property type="molecule type" value="Genomic_DNA"/>
</dbReference>
<evidence type="ECO:0000256" key="7">
    <source>
        <dbReference type="SAM" id="Phobius"/>
    </source>
</evidence>
<dbReference type="GO" id="GO:0005886">
    <property type="term" value="C:plasma membrane"/>
    <property type="evidence" value="ECO:0007669"/>
    <property type="project" value="UniProtKB-SubCell"/>
</dbReference>
<evidence type="ECO:0000256" key="5">
    <source>
        <dbReference type="ARBA" id="ARBA00022989"/>
    </source>
</evidence>
<feature type="transmembrane region" description="Helical" evidence="7">
    <location>
        <begin position="273"/>
        <end position="293"/>
    </location>
</feature>
<feature type="transmembrane region" description="Helical" evidence="7">
    <location>
        <begin position="121"/>
        <end position="141"/>
    </location>
</feature>
<comment type="subcellular location">
    <subcellularLocation>
        <location evidence="1">Cell membrane</location>
        <topology evidence="1">Multi-pass membrane protein</topology>
    </subcellularLocation>
</comment>
<dbReference type="NCBIfam" id="TIGR00937">
    <property type="entry name" value="2A51"/>
    <property type="match status" value="1"/>
</dbReference>
<dbReference type="InterPro" id="IPR014047">
    <property type="entry name" value="Chr_Tranpt_l_chain"/>
</dbReference>
<dbReference type="PIRSF" id="PIRSF004810">
    <property type="entry name" value="ChrA"/>
    <property type="match status" value="1"/>
</dbReference>
<evidence type="ECO:0000256" key="4">
    <source>
        <dbReference type="ARBA" id="ARBA00022692"/>
    </source>
</evidence>
<evidence type="ECO:0000256" key="2">
    <source>
        <dbReference type="ARBA" id="ARBA00005262"/>
    </source>
</evidence>
<dbReference type="AlphaFoldDB" id="A0A1H2B7L9"/>
<feature type="transmembrane region" description="Helical" evidence="7">
    <location>
        <begin position="153"/>
        <end position="186"/>
    </location>
</feature>
<feature type="transmembrane region" description="Helical" evidence="7">
    <location>
        <begin position="305"/>
        <end position="329"/>
    </location>
</feature>
<proteinExistence type="inferred from homology"/>
<feature type="transmembrane region" description="Helical" evidence="7">
    <location>
        <begin position="88"/>
        <end position="115"/>
    </location>
</feature>
<gene>
    <name evidence="8" type="ORF">SAMN04489743_3462</name>
</gene>
<keyword evidence="4 7" id="KW-0812">Transmembrane</keyword>
<feature type="transmembrane region" description="Helical" evidence="7">
    <location>
        <begin position="390"/>
        <end position="406"/>
    </location>
</feature>
<keyword evidence="3" id="KW-1003">Cell membrane</keyword>
<keyword evidence="9" id="KW-1185">Reference proteome</keyword>
<keyword evidence="5 7" id="KW-1133">Transmembrane helix</keyword>
<dbReference type="OrthoDB" id="8969999at2"/>
<evidence type="ECO:0000256" key="6">
    <source>
        <dbReference type="ARBA" id="ARBA00023136"/>
    </source>
</evidence>
<name>A0A1H2B7L9_9MICC</name>
<dbReference type="RefSeq" id="WP_091722638.1">
    <property type="nucleotide sequence ID" value="NZ_LT629779.1"/>
</dbReference>
<dbReference type="PANTHER" id="PTHR33567">
    <property type="entry name" value="CHROMATE ION TRANSPORTER (EUROFUNG)"/>
    <property type="match status" value="1"/>
</dbReference>
<evidence type="ECO:0000256" key="1">
    <source>
        <dbReference type="ARBA" id="ARBA00004651"/>
    </source>
</evidence>
<comment type="similarity">
    <text evidence="2">Belongs to the chromate ion transporter (CHR) (TC 2.A.51) family.</text>
</comment>